<evidence type="ECO:0000313" key="3">
    <source>
        <dbReference type="EMBL" id="TKA64070.1"/>
    </source>
</evidence>
<dbReference type="EMBL" id="NAJN01001316">
    <property type="protein sequence ID" value="TKA64070.1"/>
    <property type="molecule type" value="Genomic_DNA"/>
</dbReference>
<comment type="caution">
    <text evidence="3">The sequence shown here is derived from an EMBL/GenBank/DDBJ whole genome shotgun (WGS) entry which is preliminary data.</text>
</comment>
<feature type="region of interest" description="Disordered" evidence="1">
    <location>
        <begin position="73"/>
        <end position="106"/>
    </location>
</feature>
<gene>
    <name evidence="3" type="ORF">B0A49_06487</name>
</gene>
<feature type="non-terminal residue" evidence="3">
    <location>
        <position position="1"/>
    </location>
</feature>
<dbReference type="InterPro" id="IPR009771">
    <property type="entry name" value="RIC1_C"/>
</dbReference>
<organism evidence="3 4">
    <name type="scientific">Cryomyces minteri</name>
    <dbReference type="NCBI Taxonomy" id="331657"/>
    <lineage>
        <taxon>Eukaryota</taxon>
        <taxon>Fungi</taxon>
        <taxon>Dikarya</taxon>
        <taxon>Ascomycota</taxon>
        <taxon>Pezizomycotina</taxon>
        <taxon>Dothideomycetes</taxon>
        <taxon>Dothideomycetes incertae sedis</taxon>
        <taxon>Cryomyces</taxon>
    </lineage>
</organism>
<name>A0A4U0WLR0_9PEZI</name>
<accession>A0A4U0WLR0</accession>
<dbReference type="STRING" id="331657.A0A4U0WLR0"/>
<feature type="compositionally biased region" description="Polar residues" evidence="1">
    <location>
        <begin position="74"/>
        <end position="85"/>
    </location>
</feature>
<keyword evidence="4" id="KW-1185">Reference proteome</keyword>
<feature type="domain" description="RIC1 C-terminal alpha solenoid region" evidence="2">
    <location>
        <begin position="2"/>
        <end position="41"/>
    </location>
</feature>
<evidence type="ECO:0000313" key="4">
    <source>
        <dbReference type="Proteomes" id="UP000308768"/>
    </source>
</evidence>
<reference evidence="3 4" key="1">
    <citation type="submission" date="2017-03" db="EMBL/GenBank/DDBJ databases">
        <title>Genomes of endolithic fungi from Antarctica.</title>
        <authorList>
            <person name="Coleine C."/>
            <person name="Masonjones S."/>
            <person name="Stajich J.E."/>
        </authorList>
    </citation>
    <scope>NUCLEOTIDE SEQUENCE [LARGE SCALE GENOMIC DNA]</scope>
    <source>
        <strain evidence="3 4">CCFEE 5187</strain>
    </source>
</reference>
<proteinExistence type="predicted"/>
<sequence length="106" mass="12038">LIRLLLRAKEEQDWELCKELARFLMALDESGATLREAMETIELKSPSSERGSFLFEHSRLQLPRTERNGVVLSARNSESGSQEFESPSAGRGRVSSQDDYFSMPDE</sequence>
<protein>
    <recommendedName>
        <fullName evidence="2">RIC1 C-terminal alpha solenoid region domain-containing protein</fullName>
    </recommendedName>
</protein>
<dbReference type="AlphaFoldDB" id="A0A4U0WLR0"/>
<dbReference type="Proteomes" id="UP000308768">
    <property type="component" value="Unassembled WGS sequence"/>
</dbReference>
<dbReference type="OrthoDB" id="67540at2759"/>
<dbReference type="Pfam" id="PF07064">
    <property type="entry name" value="RIC1"/>
    <property type="match status" value="1"/>
</dbReference>
<evidence type="ECO:0000256" key="1">
    <source>
        <dbReference type="SAM" id="MobiDB-lite"/>
    </source>
</evidence>
<evidence type="ECO:0000259" key="2">
    <source>
        <dbReference type="Pfam" id="PF07064"/>
    </source>
</evidence>